<evidence type="ECO:0000313" key="4">
    <source>
        <dbReference type="Proteomes" id="UP000494120"/>
    </source>
</evidence>
<evidence type="ECO:0000313" key="5">
    <source>
        <dbReference type="Proteomes" id="UP000494301"/>
    </source>
</evidence>
<dbReference type="EMBL" id="CABWIL020000029">
    <property type="protein sequence ID" value="CAB3971720.1"/>
    <property type="molecule type" value="Genomic_DNA"/>
</dbReference>
<evidence type="ECO:0000313" key="3">
    <source>
        <dbReference type="EMBL" id="VWC43667.1"/>
    </source>
</evidence>
<dbReference type="AlphaFoldDB" id="A0A6J5JJQ7"/>
<reference evidence="2 5" key="1">
    <citation type="submission" date="2020-04" db="EMBL/GenBank/DDBJ databases">
        <authorList>
            <person name="Depoorter E."/>
        </authorList>
    </citation>
    <scope>NUCLEOTIDE SEQUENCE [LARGE SCALE GENOMIC DNA]</scope>
    <source>
        <strain evidence="2 5">BCC0217</strain>
        <strain evidence="3 4">R-17378</strain>
    </source>
</reference>
<feature type="region of interest" description="Disordered" evidence="1">
    <location>
        <begin position="1"/>
        <end position="21"/>
    </location>
</feature>
<protein>
    <submittedName>
        <fullName evidence="2">Uncharacterized protein</fullName>
    </submittedName>
</protein>
<evidence type="ECO:0000256" key="1">
    <source>
        <dbReference type="SAM" id="MobiDB-lite"/>
    </source>
</evidence>
<proteinExistence type="predicted"/>
<gene>
    <name evidence="3" type="ORF">BLA17378_00115</name>
    <name evidence="2" type="ORF">BLA3211_06596</name>
</gene>
<accession>A0A6J5JJQ7</accession>
<dbReference type="Proteomes" id="UP000494301">
    <property type="component" value="Unassembled WGS sequence"/>
</dbReference>
<sequence>MAGFYRIAGTAGGNRASNPRAGAQWVHGRVPSGMARRPRSLALRFTNIKL</sequence>
<dbReference type="Proteomes" id="UP000494120">
    <property type="component" value="Unassembled WGS sequence"/>
</dbReference>
<dbReference type="EMBL" id="CABVQG010000001">
    <property type="protein sequence ID" value="VWC43667.1"/>
    <property type="molecule type" value="Genomic_DNA"/>
</dbReference>
<keyword evidence="4" id="KW-1185">Reference proteome</keyword>
<organism evidence="2 5">
    <name type="scientific">Burkholderia aenigmatica</name>
    <dbReference type="NCBI Taxonomy" id="2015348"/>
    <lineage>
        <taxon>Bacteria</taxon>
        <taxon>Pseudomonadati</taxon>
        <taxon>Pseudomonadota</taxon>
        <taxon>Betaproteobacteria</taxon>
        <taxon>Burkholderiales</taxon>
        <taxon>Burkholderiaceae</taxon>
        <taxon>Burkholderia</taxon>
        <taxon>Burkholderia cepacia complex</taxon>
    </lineage>
</organism>
<name>A0A6J5JJQ7_9BURK</name>
<evidence type="ECO:0000313" key="2">
    <source>
        <dbReference type="EMBL" id="CAB3971720.1"/>
    </source>
</evidence>